<name>A0A1J5SSU4_9ZZZZ</name>
<organism evidence="2">
    <name type="scientific">mine drainage metagenome</name>
    <dbReference type="NCBI Taxonomy" id="410659"/>
    <lineage>
        <taxon>unclassified sequences</taxon>
        <taxon>metagenomes</taxon>
        <taxon>ecological metagenomes</taxon>
    </lineage>
</organism>
<proteinExistence type="predicted"/>
<dbReference type="Gene3D" id="3.40.50.1820">
    <property type="entry name" value="alpha/beta hydrolase"/>
    <property type="match status" value="1"/>
</dbReference>
<dbReference type="Pfam" id="PF12697">
    <property type="entry name" value="Abhydrolase_6"/>
    <property type="match status" value="1"/>
</dbReference>
<gene>
    <name evidence="2" type="primary">dhaA</name>
    <name evidence="2" type="ORF">GALL_106800</name>
</gene>
<feature type="domain" description="AB hydrolase-1" evidence="1">
    <location>
        <begin position="30"/>
        <end position="251"/>
    </location>
</feature>
<sequence>MQPQVSFVRAGGHMLECVLHPAHQVHRPPLVFLHEGLGSVAMWRDFPARVAHATGARTLVYSRYGYGQSDLLASPHDTDYMHREAQQALPELLDALELDHPLLIGHSDGASIALIHAGSGNRPVAGVVALAPHVFVEDISIASIEAARDAAANTDLLARLGRYHRDAEKTFRGWNDIWLHPDFRAWNIESYLPGIRCPVLAIQGEDDEYGTMAQVDAIASGARNSPGVELLRLADCRHSAHKDQPEAVLAAIAAFLDALP</sequence>
<keyword evidence="2" id="KW-0378">Hydrolase</keyword>
<dbReference type="PANTHER" id="PTHR43689">
    <property type="entry name" value="HYDROLASE"/>
    <property type="match status" value="1"/>
</dbReference>
<dbReference type="AlphaFoldDB" id="A0A1J5SSU4"/>
<reference evidence="2" key="1">
    <citation type="submission" date="2016-10" db="EMBL/GenBank/DDBJ databases">
        <title>Sequence of Gallionella enrichment culture.</title>
        <authorList>
            <person name="Poehlein A."/>
            <person name="Muehling M."/>
            <person name="Daniel R."/>
        </authorList>
    </citation>
    <scope>NUCLEOTIDE SEQUENCE</scope>
</reference>
<comment type="caution">
    <text evidence="2">The sequence shown here is derived from an EMBL/GenBank/DDBJ whole genome shotgun (WGS) entry which is preliminary data.</text>
</comment>
<dbReference type="GO" id="GO:0018786">
    <property type="term" value="F:haloalkane dehalogenase activity"/>
    <property type="evidence" value="ECO:0007669"/>
    <property type="project" value="UniProtKB-EC"/>
</dbReference>
<dbReference type="EMBL" id="MLJW01000039">
    <property type="protein sequence ID" value="OIR07093.1"/>
    <property type="molecule type" value="Genomic_DNA"/>
</dbReference>
<dbReference type="InterPro" id="IPR029058">
    <property type="entry name" value="AB_hydrolase_fold"/>
</dbReference>
<protein>
    <submittedName>
        <fullName evidence="2">Haloalkane dehalogenase</fullName>
        <ecNumber evidence="2">3.8.1.5</ecNumber>
    </submittedName>
</protein>
<dbReference type="PANTHER" id="PTHR43689:SF8">
    <property type="entry name" value="ALPHA_BETA-HYDROLASES SUPERFAMILY PROTEIN"/>
    <property type="match status" value="1"/>
</dbReference>
<accession>A0A1J5SSU4</accession>
<dbReference type="EC" id="3.8.1.5" evidence="2"/>
<evidence type="ECO:0000259" key="1">
    <source>
        <dbReference type="Pfam" id="PF12697"/>
    </source>
</evidence>
<dbReference type="InterPro" id="IPR000073">
    <property type="entry name" value="AB_hydrolase_1"/>
</dbReference>
<dbReference type="SUPFAM" id="SSF53474">
    <property type="entry name" value="alpha/beta-Hydrolases"/>
    <property type="match status" value="1"/>
</dbReference>
<evidence type="ECO:0000313" key="2">
    <source>
        <dbReference type="EMBL" id="OIR07093.1"/>
    </source>
</evidence>